<sequence>MNHALTSLAQTLLIGSVAAAVPTQQSDEVKLLAGDPGLHDHFGRTLSLWGERVVVGSRFDGLGGVELAGSAYVFLRQGDGWVQEAKLTAADAEAEDVFGHAVAIFGDTALVGARNDDHAGGIDAGSAYVFVRDAGGWSQQAKLTAGDAAAGDHFGVSVAIAGDLALVGALYGDAPGAADAGSVYVFRRSGASWSQEAELNPADAAALDGFGWIVALDGETALIGSRFDDVAGVVDAGSAYLFERNGAGWSEVTKFAPSGLAAGDEFGSSVALEGDTAVVGTPRRNLPGAPDAGTVLVYRRDGAAWSQEAALTASDAEAGDSFGHRVALHGDLLAVGAAQDDHAGGFDAGSAYLLRREGSAWTELTKFTASDASDSENYGSIVAVADDLVLVGAPHDDIDGLVHAGSVYAYPLGGDCNGNGSPDLLDLAAGTSLDLDGEGTPDECQALAASAASISIAAGGTVDFALGAGATHAAELYVLLGSLSGTAPGLPVDGLVLPLNVDGYLLQTLGGGGPLVAGIGLLDGAGAGSASLTIPAGALPTALAGATVHHAFAAFDLAASQVTLTSNAIPTALEP</sequence>
<keyword evidence="2" id="KW-0677">Repeat</keyword>
<proteinExistence type="predicted"/>
<evidence type="ECO:0000313" key="4">
    <source>
        <dbReference type="EMBL" id="QDU69690.1"/>
    </source>
</evidence>
<dbReference type="EMBL" id="CP036287">
    <property type="protein sequence ID" value="QDU69690.1"/>
    <property type="molecule type" value="Genomic_DNA"/>
</dbReference>
<evidence type="ECO:0000256" key="2">
    <source>
        <dbReference type="ARBA" id="ARBA00022737"/>
    </source>
</evidence>
<dbReference type="Proteomes" id="UP000316921">
    <property type="component" value="Chromosome"/>
</dbReference>
<organism evidence="4 5">
    <name type="scientific">Engelhardtia mirabilis</name>
    <dbReference type="NCBI Taxonomy" id="2528011"/>
    <lineage>
        <taxon>Bacteria</taxon>
        <taxon>Pseudomonadati</taxon>
        <taxon>Planctomycetota</taxon>
        <taxon>Planctomycetia</taxon>
        <taxon>Planctomycetia incertae sedis</taxon>
        <taxon>Engelhardtia</taxon>
    </lineage>
</organism>
<name>A0A518BRV5_9BACT</name>
<keyword evidence="3" id="KW-0325">Glycoprotein</keyword>
<gene>
    <name evidence="4" type="ORF">Pla133_48110</name>
</gene>
<dbReference type="Gene3D" id="2.130.10.130">
    <property type="entry name" value="Integrin alpha, N-terminal"/>
    <property type="match status" value="3"/>
</dbReference>
<evidence type="ECO:0008006" key="6">
    <source>
        <dbReference type="Google" id="ProtNLM"/>
    </source>
</evidence>
<dbReference type="PANTHER" id="PTHR36220">
    <property type="entry name" value="UNNAMED PRODUCT"/>
    <property type="match status" value="1"/>
</dbReference>
<dbReference type="Pfam" id="PF14312">
    <property type="entry name" value="FG-GAP_2"/>
    <property type="match status" value="7"/>
</dbReference>
<dbReference type="KEGG" id="pbap:Pla133_48110"/>
<reference evidence="4 5" key="1">
    <citation type="submission" date="2019-02" db="EMBL/GenBank/DDBJ databases">
        <title>Deep-cultivation of Planctomycetes and their phenomic and genomic characterization uncovers novel biology.</title>
        <authorList>
            <person name="Wiegand S."/>
            <person name="Jogler M."/>
            <person name="Boedeker C."/>
            <person name="Pinto D."/>
            <person name="Vollmers J."/>
            <person name="Rivas-Marin E."/>
            <person name="Kohn T."/>
            <person name="Peeters S.H."/>
            <person name="Heuer A."/>
            <person name="Rast P."/>
            <person name="Oberbeckmann S."/>
            <person name="Bunk B."/>
            <person name="Jeske O."/>
            <person name="Meyerdierks A."/>
            <person name="Storesund J.E."/>
            <person name="Kallscheuer N."/>
            <person name="Luecker S."/>
            <person name="Lage O.M."/>
            <person name="Pohl T."/>
            <person name="Merkel B.J."/>
            <person name="Hornburger P."/>
            <person name="Mueller R.-W."/>
            <person name="Bruemmer F."/>
            <person name="Labrenz M."/>
            <person name="Spormann A.M."/>
            <person name="Op den Camp H."/>
            <person name="Overmann J."/>
            <person name="Amann R."/>
            <person name="Jetten M.S.M."/>
            <person name="Mascher T."/>
            <person name="Medema M.H."/>
            <person name="Devos D.P."/>
            <person name="Kaster A.-K."/>
            <person name="Ovreas L."/>
            <person name="Rohde M."/>
            <person name="Galperin M.Y."/>
            <person name="Jogler C."/>
        </authorList>
    </citation>
    <scope>NUCLEOTIDE SEQUENCE [LARGE SCALE GENOMIC DNA]</scope>
    <source>
        <strain evidence="4 5">Pla133</strain>
    </source>
</reference>
<keyword evidence="1" id="KW-0732">Signal</keyword>
<dbReference type="SMART" id="SM00191">
    <property type="entry name" value="Int_alpha"/>
    <property type="match status" value="4"/>
</dbReference>
<keyword evidence="5" id="KW-1185">Reference proteome</keyword>
<evidence type="ECO:0000256" key="3">
    <source>
        <dbReference type="ARBA" id="ARBA00023180"/>
    </source>
</evidence>
<dbReference type="PANTHER" id="PTHR36220:SF1">
    <property type="entry name" value="GAMMA TUBULIN COMPLEX COMPONENT C-TERMINAL DOMAIN-CONTAINING PROTEIN"/>
    <property type="match status" value="1"/>
</dbReference>
<dbReference type="InterPro" id="IPR013519">
    <property type="entry name" value="Int_alpha_beta-p"/>
</dbReference>
<dbReference type="InterPro" id="IPR013517">
    <property type="entry name" value="FG-GAP"/>
</dbReference>
<protein>
    <recommendedName>
        <fullName evidence="6">FG-GAP repeat protein</fullName>
    </recommendedName>
</protein>
<dbReference type="AlphaFoldDB" id="A0A518BRV5"/>
<evidence type="ECO:0000313" key="5">
    <source>
        <dbReference type="Proteomes" id="UP000316921"/>
    </source>
</evidence>
<dbReference type="InterPro" id="IPR028994">
    <property type="entry name" value="Integrin_alpha_N"/>
</dbReference>
<dbReference type="RefSeq" id="WP_145069818.1">
    <property type="nucleotide sequence ID" value="NZ_CP036287.1"/>
</dbReference>
<accession>A0A518BRV5</accession>
<dbReference type="SUPFAM" id="SSF69318">
    <property type="entry name" value="Integrin alpha N-terminal domain"/>
    <property type="match status" value="2"/>
</dbReference>
<evidence type="ECO:0000256" key="1">
    <source>
        <dbReference type="ARBA" id="ARBA00022729"/>
    </source>
</evidence>